<keyword evidence="1" id="KW-0812">Transmembrane</keyword>
<keyword evidence="3" id="KW-1185">Reference proteome</keyword>
<protein>
    <submittedName>
        <fullName evidence="2">Uncharacterized protein</fullName>
    </submittedName>
</protein>
<dbReference type="HOGENOM" id="CLU_3046909_0_0_6"/>
<dbReference type="AlphaFoldDB" id="D1P3M6"/>
<dbReference type="EMBL" id="ABXV02000027">
    <property type="protein sequence ID" value="EFB72142.1"/>
    <property type="molecule type" value="Genomic_DNA"/>
</dbReference>
<name>D1P3M6_9GAMM</name>
<reference evidence="2" key="1">
    <citation type="submission" date="2009-12" db="EMBL/GenBank/DDBJ databases">
        <authorList>
            <person name="Weinstock G."/>
            <person name="Sodergren E."/>
            <person name="Clifton S."/>
            <person name="Fulton L."/>
            <person name="Fulton B."/>
            <person name="Courtney L."/>
            <person name="Fronick C."/>
            <person name="Harrison M."/>
            <person name="Strong C."/>
            <person name="Farmer C."/>
            <person name="Delahaunty K."/>
            <person name="Markovic C."/>
            <person name="Hall O."/>
            <person name="Minx P."/>
            <person name="Tomlinson C."/>
            <person name="Mitreva M."/>
            <person name="Nelson J."/>
            <person name="Hou S."/>
            <person name="Wollam A."/>
            <person name="Pepin K.H."/>
            <person name="Johnson M."/>
            <person name="Bhonagiri V."/>
            <person name="Nash W.E."/>
            <person name="Warren W."/>
            <person name="Chinwalla A."/>
            <person name="Mardis E.R."/>
            <person name="Wilson R.K."/>
        </authorList>
    </citation>
    <scope>NUCLEOTIDE SEQUENCE [LARGE SCALE GENOMIC DNA]</scope>
    <source>
        <strain evidence="2">DSM 4541</strain>
    </source>
</reference>
<organism evidence="2 3">
    <name type="scientific">Providencia rustigianii DSM 4541</name>
    <dbReference type="NCBI Taxonomy" id="500637"/>
    <lineage>
        <taxon>Bacteria</taxon>
        <taxon>Pseudomonadati</taxon>
        <taxon>Pseudomonadota</taxon>
        <taxon>Gammaproteobacteria</taxon>
        <taxon>Enterobacterales</taxon>
        <taxon>Morganellaceae</taxon>
        <taxon>Providencia</taxon>
    </lineage>
</organism>
<evidence type="ECO:0000256" key="1">
    <source>
        <dbReference type="SAM" id="Phobius"/>
    </source>
</evidence>
<feature type="transmembrane region" description="Helical" evidence="1">
    <location>
        <begin position="28"/>
        <end position="51"/>
    </location>
</feature>
<proteinExistence type="predicted"/>
<keyword evidence="1" id="KW-0472">Membrane</keyword>
<accession>D1P3M6</accession>
<sequence length="54" mass="6602">MMLSVFFNINMGKVIFFKKIFKIYKARYYFLNILIYHLVANRLIIPLAYFYGLK</sequence>
<dbReference type="Proteomes" id="UP000005512">
    <property type="component" value="Unassembled WGS sequence"/>
</dbReference>
<evidence type="ECO:0000313" key="3">
    <source>
        <dbReference type="Proteomes" id="UP000005512"/>
    </source>
</evidence>
<keyword evidence="1" id="KW-1133">Transmembrane helix</keyword>
<evidence type="ECO:0000313" key="2">
    <source>
        <dbReference type="EMBL" id="EFB72142.1"/>
    </source>
</evidence>
<comment type="caution">
    <text evidence="2">The sequence shown here is derived from an EMBL/GenBank/DDBJ whole genome shotgun (WGS) entry which is preliminary data.</text>
</comment>
<gene>
    <name evidence="2" type="ORF">PROVRUST_06897</name>
</gene>